<evidence type="ECO:0000313" key="2">
    <source>
        <dbReference type="Proteomes" id="UP001732700"/>
    </source>
</evidence>
<accession>A0ACD5TX11</accession>
<proteinExistence type="predicted"/>
<name>A0ACD5TX11_AVESA</name>
<organism evidence="1 2">
    <name type="scientific">Avena sativa</name>
    <name type="common">Oat</name>
    <dbReference type="NCBI Taxonomy" id="4498"/>
    <lineage>
        <taxon>Eukaryota</taxon>
        <taxon>Viridiplantae</taxon>
        <taxon>Streptophyta</taxon>
        <taxon>Embryophyta</taxon>
        <taxon>Tracheophyta</taxon>
        <taxon>Spermatophyta</taxon>
        <taxon>Magnoliopsida</taxon>
        <taxon>Liliopsida</taxon>
        <taxon>Poales</taxon>
        <taxon>Poaceae</taxon>
        <taxon>BOP clade</taxon>
        <taxon>Pooideae</taxon>
        <taxon>Poodae</taxon>
        <taxon>Poeae</taxon>
        <taxon>Poeae Chloroplast Group 1 (Aveneae type)</taxon>
        <taxon>Aveninae</taxon>
        <taxon>Avena</taxon>
    </lineage>
</organism>
<protein>
    <submittedName>
        <fullName evidence="1">Uncharacterized protein</fullName>
    </submittedName>
</protein>
<sequence>MVVPSATTPTRQETVALLLPPPCPAIPTVDMSAPRGRGALSRQVARAFAEQGFFRAVNHGVPMPAGPAARLDAATSAFFALPAHDKQRAGPPSPLGYGCRSIGLNGDVGELEYLLLHANPAAVAHRAASIDTNDPSRFRYMYIRRICPPHALTNGLLVSVRHRVIATACRPRLSTIYFAAPPLHARISALPEMVTAGTPRRYRSFTWAEYKTAMYSLRLSHSRLELFHVDDDNSDGNKGK</sequence>
<reference evidence="1" key="2">
    <citation type="submission" date="2025-09" db="UniProtKB">
        <authorList>
            <consortium name="EnsemblPlants"/>
        </authorList>
    </citation>
    <scope>IDENTIFICATION</scope>
</reference>
<dbReference type="Proteomes" id="UP001732700">
    <property type="component" value="Chromosome 1D"/>
</dbReference>
<evidence type="ECO:0000313" key="1">
    <source>
        <dbReference type="EnsemblPlants" id="AVESA.00010b.r2.1DG0139520.1.CDS"/>
    </source>
</evidence>
<dbReference type="EnsemblPlants" id="AVESA.00010b.r2.1DG0139520.1">
    <property type="protein sequence ID" value="AVESA.00010b.r2.1DG0139520.1.CDS"/>
    <property type="gene ID" value="AVESA.00010b.r2.1DG0139520"/>
</dbReference>
<keyword evidence="2" id="KW-1185">Reference proteome</keyword>
<reference evidence="1" key="1">
    <citation type="submission" date="2021-05" db="EMBL/GenBank/DDBJ databases">
        <authorList>
            <person name="Scholz U."/>
            <person name="Mascher M."/>
            <person name="Fiebig A."/>
        </authorList>
    </citation>
    <scope>NUCLEOTIDE SEQUENCE [LARGE SCALE GENOMIC DNA]</scope>
</reference>